<keyword evidence="5" id="KW-0732">Signal</keyword>
<dbReference type="Proteomes" id="UP000215002">
    <property type="component" value="Chromosome"/>
</dbReference>
<evidence type="ECO:0000313" key="10">
    <source>
        <dbReference type="EMBL" id="ASU35450.1"/>
    </source>
</evidence>
<keyword evidence="2 8" id="KW-0813">Transport</keyword>
<accession>A0A223P0A5</accession>
<dbReference type="AlphaFoldDB" id="A0A223P0A5"/>
<dbReference type="PANTHER" id="PTHR30069">
    <property type="entry name" value="TONB-DEPENDENT OUTER MEMBRANE RECEPTOR"/>
    <property type="match status" value="1"/>
</dbReference>
<dbReference type="SUPFAM" id="SSF56935">
    <property type="entry name" value="Porins"/>
    <property type="match status" value="1"/>
</dbReference>
<dbReference type="Pfam" id="PF07715">
    <property type="entry name" value="Plug"/>
    <property type="match status" value="1"/>
</dbReference>
<dbReference type="InterPro" id="IPR037066">
    <property type="entry name" value="Plug_dom_sf"/>
</dbReference>
<evidence type="ECO:0000259" key="9">
    <source>
        <dbReference type="Pfam" id="PF07715"/>
    </source>
</evidence>
<organism evidence="10 11">
    <name type="scientific">Mucilaginibacter xinganensis</name>
    <dbReference type="NCBI Taxonomy" id="1234841"/>
    <lineage>
        <taxon>Bacteria</taxon>
        <taxon>Pseudomonadati</taxon>
        <taxon>Bacteroidota</taxon>
        <taxon>Sphingobacteriia</taxon>
        <taxon>Sphingobacteriales</taxon>
        <taxon>Sphingobacteriaceae</taxon>
        <taxon>Mucilaginibacter</taxon>
    </lineage>
</organism>
<comment type="subcellular location">
    <subcellularLocation>
        <location evidence="1 8">Cell outer membrane</location>
        <topology evidence="1 8">Multi-pass membrane protein</topology>
    </subcellularLocation>
</comment>
<dbReference type="InterPro" id="IPR036942">
    <property type="entry name" value="Beta-barrel_TonB_sf"/>
</dbReference>
<dbReference type="Gene3D" id="2.170.130.10">
    <property type="entry name" value="TonB-dependent receptor, plug domain"/>
    <property type="match status" value="1"/>
</dbReference>
<evidence type="ECO:0000256" key="5">
    <source>
        <dbReference type="ARBA" id="ARBA00022729"/>
    </source>
</evidence>
<keyword evidence="4 8" id="KW-0812">Transmembrane</keyword>
<dbReference type="PROSITE" id="PS52016">
    <property type="entry name" value="TONB_DEPENDENT_REC_3"/>
    <property type="match status" value="1"/>
</dbReference>
<dbReference type="GO" id="GO:0009279">
    <property type="term" value="C:cell outer membrane"/>
    <property type="evidence" value="ECO:0007669"/>
    <property type="project" value="UniProtKB-SubCell"/>
</dbReference>
<keyword evidence="11" id="KW-1185">Reference proteome</keyword>
<evidence type="ECO:0000256" key="4">
    <source>
        <dbReference type="ARBA" id="ARBA00022692"/>
    </source>
</evidence>
<dbReference type="EMBL" id="CP022743">
    <property type="protein sequence ID" value="ASU35450.1"/>
    <property type="molecule type" value="Genomic_DNA"/>
</dbReference>
<evidence type="ECO:0000256" key="6">
    <source>
        <dbReference type="ARBA" id="ARBA00023136"/>
    </source>
</evidence>
<sequence length="1155" mass="127634">MHRPWFNSITAVSGEWRDHFKQSITNQPNIQMYKNFAIFFCRAFPCNYPNIILKMKLTFVFCMCALLHVTAATYGQNITLKVKNVSFEQLLEDLSHQSGYHFLYDEQLINQGSRVTIDVKNKPLDKVLVESFADQPFTYVIKNQNVIITIKNKINPSTLSVPATITVTGQVNDEKAQPLPGVSIKVKGTTLGTVTGTDGKYTISGVKTDAVLVFSFIGYSSKEIPVAGQTSLDVALAPQTGTLNDVVVVGYGTQKKATLTGSVSAVKGEDLTQAPVASTINTLAGRLPGLVSLQSTGQPGADQAVISIRGFGQALWIVDGVESNFNNIDPNQIESLSILKDGAASIYGARAGNGVILVTTKHGKEGKPDITFNSSYSLQGNTLMSKPVNSAQYAEITNLFYTNQGKPAPYTPEQIQKYNAGGDPAYPNTNWQKVATRALAPQTQQNLSVRGGSEQIKYFGFFGYLNQSPMWKKNGGDYNRYNLQSNLDAKVNENLSVQLLLSAVSEANSQPVRGQGIGVNTLWQDLWNSLPIYPETLPDPSKYSYANGQGVGSIALVSNEDIAGYDKVNTQNMKGTFIAVYKIPAISGLSAKAFVNYDKTYSTDKNFSKPYSFYTYDYATQAYTLAGSLGSQAKLTYQESQSRNITGQFSLNYDHVFHSDHHISALALYEVIDYNTNYLLAGRDNFLTPAIEELYAGAVTTSLANSSASEMGRASYVGRFNYSYKSKYLLETTIRADASAKFQSDKRWGYFPSISLGWRLDQENFIKNLKNIDELKFRASYGSSGIDNVGDFQYLTGYQFSGQWLIGNSTQAGIASTGLANPNLTWERINIYNLATDFSFFNRKLFGTAEVFYRTLSGIPATRVLSLPNTFGAVLPAENLNSQNNRGFDFSLGTSGSAGELSYQVSANISWTRAKWKHYEQQDFTDPDQRRLYQLSGQWTDRTFGYVATGLFTNQQEIDNLKFTYPGGNAALRPGDIQFVDVNGDGKLDYRDQKQIGTGTVPEWMTGATINLKFKNFDLQSLFQGAFNYYTTVNLYHGGLNYSQAFYKNMWTESNNSADASPRISGASTNSLFNNLYFKKASYMRLKSLAIGYNLPKGMLNKANIRNARVYLAGTNLLTINPLSKYEIDPEAPNGQAGYYYPQQRTISLGLNITL</sequence>
<dbReference type="NCBIfam" id="TIGR04056">
    <property type="entry name" value="OMP_RagA_SusC"/>
    <property type="match status" value="1"/>
</dbReference>
<dbReference type="GO" id="GO:0015344">
    <property type="term" value="F:siderophore uptake transmembrane transporter activity"/>
    <property type="evidence" value="ECO:0007669"/>
    <property type="project" value="TreeGrafter"/>
</dbReference>
<evidence type="ECO:0000256" key="3">
    <source>
        <dbReference type="ARBA" id="ARBA00022452"/>
    </source>
</evidence>
<evidence type="ECO:0000256" key="8">
    <source>
        <dbReference type="PROSITE-ProRule" id="PRU01360"/>
    </source>
</evidence>
<dbReference type="Pfam" id="PF13715">
    <property type="entry name" value="CarbopepD_reg_2"/>
    <property type="match status" value="1"/>
</dbReference>
<dbReference type="InterPro" id="IPR012910">
    <property type="entry name" value="Plug_dom"/>
</dbReference>
<feature type="domain" description="TonB-dependent receptor plug" evidence="9">
    <location>
        <begin position="256"/>
        <end position="355"/>
    </location>
</feature>
<dbReference type="InterPro" id="IPR023997">
    <property type="entry name" value="TonB-dep_OMP_SusC/RagA_CS"/>
</dbReference>
<dbReference type="Gene3D" id="2.40.170.20">
    <property type="entry name" value="TonB-dependent receptor, beta-barrel domain"/>
    <property type="match status" value="1"/>
</dbReference>
<dbReference type="NCBIfam" id="TIGR04057">
    <property type="entry name" value="SusC_RagA_signa"/>
    <property type="match status" value="1"/>
</dbReference>
<evidence type="ECO:0000313" key="11">
    <source>
        <dbReference type="Proteomes" id="UP000215002"/>
    </source>
</evidence>
<dbReference type="InterPro" id="IPR023996">
    <property type="entry name" value="TonB-dep_OMP_SusC/RagA"/>
</dbReference>
<dbReference type="GO" id="GO:0044718">
    <property type="term" value="P:siderophore transmembrane transport"/>
    <property type="evidence" value="ECO:0007669"/>
    <property type="project" value="TreeGrafter"/>
</dbReference>
<dbReference type="InterPro" id="IPR008969">
    <property type="entry name" value="CarboxyPept-like_regulatory"/>
</dbReference>
<proteinExistence type="inferred from homology"/>
<keyword evidence="6 8" id="KW-0472">Membrane</keyword>
<reference evidence="10 11" key="1">
    <citation type="submission" date="2017-08" db="EMBL/GenBank/DDBJ databases">
        <title>Complete genome sequence of Mucilaginibacter sp. strain BJC16-A31.</title>
        <authorList>
            <consortium name="Henan University of Science and Technology"/>
            <person name="You X."/>
        </authorList>
    </citation>
    <scope>NUCLEOTIDE SEQUENCE [LARGE SCALE GENOMIC DNA]</scope>
    <source>
        <strain evidence="10 11">BJC16-A31</strain>
    </source>
</reference>
<dbReference type="InterPro" id="IPR039426">
    <property type="entry name" value="TonB-dep_rcpt-like"/>
</dbReference>
<evidence type="ECO:0000256" key="7">
    <source>
        <dbReference type="ARBA" id="ARBA00023237"/>
    </source>
</evidence>
<name>A0A223P0A5_9SPHI</name>
<dbReference type="Gene3D" id="2.60.40.1120">
    <property type="entry name" value="Carboxypeptidase-like, regulatory domain"/>
    <property type="match status" value="1"/>
</dbReference>
<evidence type="ECO:0000256" key="1">
    <source>
        <dbReference type="ARBA" id="ARBA00004571"/>
    </source>
</evidence>
<dbReference type="KEGG" id="muc:MuYL_3565"/>
<gene>
    <name evidence="10" type="ORF">MuYL_3565</name>
</gene>
<keyword evidence="3 8" id="KW-1134">Transmembrane beta strand</keyword>
<protein>
    <submittedName>
        <fullName evidence="10">TonB-linked outer membrane protein, SusC/RagA family</fullName>
    </submittedName>
</protein>
<comment type="similarity">
    <text evidence="8">Belongs to the TonB-dependent receptor family.</text>
</comment>
<dbReference type="SUPFAM" id="SSF49464">
    <property type="entry name" value="Carboxypeptidase regulatory domain-like"/>
    <property type="match status" value="1"/>
</dbReference>
<keyword evidence="7 8" id="KW-0998">Cell outer membrane</keyword>
<evidence type="ECO:0000256" key="2">
    <source>
        <dbReference type="ARBA" id="ARBA00022448"/>
    </source>
</evidence>
<dbReference type="PANTHER" id="PTHR30069:SF29">
    <property type="entry name" value="HEMOGLOBIN AND HEMOGLOBIN-HAPTOGLOBIN-BINDING PROTEIN 1-RELATED"/>
    <property type="match status" value="1"/>
</dbReference>